<reference evidence="4 5" key="1">
    <citation type="submission" date="2018-11" db="EMBL/GenBank/DDBJ databases">
        <title>Sequencing the genomes of 1000 actinobacteria strains.</title>
        <authorList>
            <person name="Klenk H.-P."/>
        </authorList>
    </citation>
    <scope>NUCLEOTIDE SEQUENCE [LARGE SCALE GENOMIC DNA]</scope>
    <source>
        <strain evidence="4 5">DSM 44254</strain>
    </source>
</reference>
<proteinExistence type="predicted"/>
<evidence type="ECO:0000259" key="3">
    <source>
        <dbReference type="PROSITE" id="PS50977"/>
    </source>
</evidence>
<dbReference type="PROSITE" id="PS50977">
    <property type="entry name" value="HTH_TETR_2"/>
    <property type="match status" value="1"/>
</dbReference>
<dbReference type="PANTHER" id="PTHR30055">
    <property type="entry name" value="HTH-TYPE TRANSCRIPTIONAL REGULATOR RUTR"/>
    <property type="match status" value="1"/>
</dbReference>
<dbReference type="Proteomes" id="UP000272400">
    <property type="component" value="Unassembled WGS sequence"/>
</dbReference>
<evidence type="ECO:0000313" key="5">
    <source>
        <dbReference type="Proteomes" id="UP000272400"/>
    </source>
</evidence>
<dbReference type="InterPro" id="IPR050109">
    <property type="entry name" value="HTH-type_TetR-like_transc_reg"/>
</dbReference>
<dbReference type="RefSeq" id="WP_123667592.1">
    <property type="nucleotide sequence ID" value="NZ_RJKE01000001.1"/>
</dbReference>
<evidence type="ECO:0000256" key="1">
    <source>
        <dbReference type="ARBA" id="ARBA00023125"/>
    </source>
</evidence>
<dbReference type="OrthoDB" id="3404594at2"/>
<dbReference type="AlphaFoldDB" id="A0A3N1D5I1"/>
<evidence type="ECO:0000256" key="2">
    <source>
        <dbReference type="PROSITE-ProRule" id="PRU00335"/>
    </source>
</evidence>
<dbReference type="EMBL" id="RJKE01000001">
    <property type="protein sequence ID" value="ROO88338.1"/>
    <property type="molecule type" value="Genomic_DNA"/>
</dbReference>
<dbReference type="PROSITE" id="PS01081">
    <property type="entry name" value="HTH_TETR_1"/>
    <property type="match status" value="1"/>
</dbReference>
<keyword evidence="5" id="KW-1185">Reference proteome</keyword>
<organism evidence="4 5">
    <name type="scientific">Actinocorallia herbida</name>
    <dbReference type="NCBI Taxonomy" id="58109"/>
    <lineage>
        <taxon>Bacteria</taxon>
        <taxon>Bacillati</taxon>
        <taxon>Actinomycetota</taxon>
        <taxon>Actinomycetes</taxon>
        <taxon>Streptosporangiales</taxon>
        <taxon>Thermomonosporaceae</taxon>
        <taxon>Actinocorallia</taxon>
    </lineage>
</organism>
<name>A0A3N1D5I1_9ACTN</name>
<dbReference type="GO" id="GO:0000976">
    <property type="term" value="F:transcription cis-regulatory region binding"/>
    <property type="evidence" value="ECO:0007669"/>
    <property type="project" value="TreeGrafter"/>
</dbReference>
<accession>A0A3N1D5I1</accession>
<dbReference type="Pfam" id="PF00440">
    <property type="entry name" value="TetR_N"/>
    <property type="match status" value="1"/>
</dbReference>
<keyword evidence="1 2" id="KW-0238">DNA-binding</keyword>
<dbReference type="GO" id="GO:0003700">
    <property type="term" value="F:DNA-binding transcription factor activity"/>
    <property type="evidence" value="ECO:0007669"/>
    <property type="project" value="TreeGrafter"/>
</dbReference>
<dbReference type="InterPro" id="IPR023772">
    <property type="entry name" value="DNA-bd_HTH_TetR-type_CS"/>
</dbReference>
<sequence>MNSDPVTRILDAATRLFAERGFDGTSTRRIADAADLNIATVSYHVGGKRDLYLAVMTGAAQAERAALEAALDSCAEPGRLGSAADVHLVVDAYLDFCVARPEIPALWMHRWLSDAADVASFEAAHVHPLVGRLIELTRPVAAPDADVEYALWSVIWTVHGFARGGVPDASGRRRRTDDPEALERFRAALHRLASGLLGLEHAPVTSRAASPHPS</sequence>
<protein>
    <submittedName>
        <fullName evidence="4">TetR family transcriptional regulator</fullName>
    </submittedName>
</protein>
<dbReference type="Gene3D" id="1.10.357.10">
    <property type="entry name" value="Tetracycline Repressor, domain 2"/>
    <property type="match status" value="1"/>
</dbReference>
<dbReference type="SUPFAM" id="SSF46689">
    <property type="entry name" value="Homeodomain-like"/>
    <property type="match status" value="1"/>
</dbReference>
<dbReference type="PRINTS" id="PR00455">
    <property type="entry name" value="HTHTETR"/>
</dbReference>
<evidence type="ECO:0000313" key="4">
    <source>
        <dbReference type="EMBL" id="ROO88338.1"/>
    </source>
</evidence>
<dbReference type="InterPro" id="IPR001647">
    <property type="entry name" value="HTH_TetR"/>
</dbReference>
<dbReference type="InterPro" id="IPR009057">
    <property type="entry name" value="Homeodomain-like_sf"/>
</dbReference>
<gene>
    <name evidence="4" type="ORF">EDD29_6003</name>
</gene>
<feature type="DNA-binding region" description="H-T-H motif" evidence="2">
    <location>
        <begin position="26"/>
        <end position="45"/>
    </location>
</feature>
<dbReference type="PANTHER" id="PTHR30055:SF219">
    <property type="entry name" value="TRANSCRIPTIONAL REGULATORY PROTEIN"/>
    <property type="match status" value="1"/>
</dbReference>
<comment type="caution">
    <text evidence="4">The sequence shown here is derived from an EMBL/GenBank/DDBJ whole genome shotgun (WGS) entry which is preliminary data.</text>
</comment>
<feature type="domain" description="HTH tetR-type" evidence="3">
    <location>
        <begin position="3"/>
        <end position="63"/>
    </location>
</feature>